<protein>
    <submittedName>
        <fullName evidence="4">Uncharacterized protein</fullName>
    </submittedName>
</protein>
<evidence type="ECO:0000256" key="1">
    <source>
        <dbReference type="ARBA" id="ARBA00022669"/>
    </source>
</evidence>
<gene>
    <name evidence="4" type="ORF">PGLA2088_LOCUS352</name>
</gene>
<name>A0A813GIH0_POLGL</name>
<dbReference type="EMBL" id="CAJNNW010000210">
    <property type="protein sequence ID" value="CAE8624911.1"/>
    <property type="molecule type" value="Genomic_DNA"/>
</dbReference>
<evidence type="ECO:0000256" key="3">
    <source>
        <dbReference type="SAM" id="Phobius"/>
    </source>
</evidence>
<keyword evidence="1" id="KW-0147">Chitin-binding</keyword>
<organism evidence="4 5">
    <name type="scientific">Polarella glacialis</name>
    <name type="common">Dinoflagellate</name>
    <dbReference type="NCBI Taxonomy" id="89957"/>
    <lineage>
        <taxon>Eukaryota</taxon>
        <taxon>Sar</taxon>
        <taxon>Alveolata</taxon>
        <taxon>Dinophyceae</taxon>
        <taxon>Suessiales</taxon>
        <taxon>Suessiaceae</taxon>
        <taxon>Polarella</taxon>
    </lineage>
</organism>
<dbReference type="Gene3D" id="3.30.60.10">
    <property type="entry name" value="Endochitinase-like"/>
    <property type="match status" value="1"/>
</dbReference>
<keyword evidence="3" id="KW-0472">Membrane</keyword>
<dbReference type="SUPFAM" id="SSF57016">
    <property type="entry name" value="Plant lectins/antimicrobial peptides"/>
    <property type="match status" value="1"/>
</dbReference>
<dbReference type="Proteomes" id="UP000626109">
    <property type="component" value="Unassembled WGS sequence"/>
</dbReference>
<evidence type="ECO:0000313" key="5">
    <source>
        <dbReference type="Proteomes" id="UP000626109"/>
    </source>
</evidence>
<evidence type="ECO:0000313" key="4">
    <source>
        <dbReference type="EMBL" id="CAE8624911.1"/>
    </source>
</evidence>
<proteinExistence type="predicted"/>
<feature type="compositionally biased region" description="Acidic residues" evidence="2">
    <location>
        <begin position="133"/>
        <end position="144"/>
    </location>
</feature>
<comment type="caution">
    <text evidence="4">The sequence shown here is derived from an EMBL/GenBank/DDBJ whole genome shotgun (WGS) entry which is preliminary data.</text>
</comment>
<keyword evidence="3" id="KW-1133">Transmembrane helix</keyword>
<feature type="transmembrane region" description="Helical" evidence="3">
    <location>
        <begin position="7"/>
        <end position="27"/>
    </location>
</feature>
<feature type="region of interest" description="Disordered" evidence="2">
    <location>
        <begin position="81"/>
        <end position="150"/>
    </location>
</feature>
<sequence length="228" mass="24730">MPGPLGLLVMLAVWAVVAVLTVNWWSLDGSPSLSASPRGRDVLQKELLDRQGAVLRNMTIRVQTAEQALVELRQQHLELKQKQDEELSKRRSDKALAKRGGGAPAPAKPPESPAVPAPAIAEASASESRGESETEEEPSEEELEQQAQEEQRKLINYNEATKSFVRNRPDFKCGSRVPLLPDEEVVECAAMGPTPCCSGLGWCGSTNAHCKCATCIDYRSEPGGAKAR</sequence>
<dbReference type="InterPro" id="IPR036861">
    <property type="entry name" value="Endochitinase-like_sf"/>
</dbReference>
<dbReference type="AlphaFoldDB" id="A0A813GIH0"/>
<reference evidence="4" key="1">
    <citation type="submission" date="2021-02" db="EMBL/GenBank/DDBJ databases">
        <authorList>
            <person name="Dougan E. K."/>
            <person name="Rhodes N."/>
            <person name="Thang M."/>
            <person name="Chan C."/>
        </authorList>
    </citation>
    <scope>NUCLEOTIDE SEQUENCE</scope>
</reference>
<accession>A0A813GIH0</accession>
<feature type="compositionally biased region" description="Basic and acidic residues" evidence="2">
    <location>
        <begin position="81"/>
        <end position="96"/>
    </location>
</feature>
<keyword evidence="3" id="KW-0812">Transmembrane</keyword>
<evidence type="ECO:0000256" key="2">
    <source>
        <dbReference type="SAM" id="MobiDB-lite"/>
    </source>
</evidence>
<dbReference type="GO" id="GO:0008061">
    <property type="term" value="F:chitin binding"/>
    <property type="evidence" value="ECO:0007669"/>
    <property type="project" value="UniProtKB-KW"/>
</dbReference>
<feature type="compositionally biased region" description="Pro residues" evidence="2">
    <location>
        <begin position="106"/>
        <end position="116"/>
    </location>
</feature>
<feature type="compositionally biased region" description="Low complexity" evidence="2">
    <location>
        <begin position="117"/>
        <end position="127"/>
    </location>
</feature>